<comment type="caution">
    <text evidence="2">The sequence shown here is derived from an EMBL/GenBank/DDBJ whole genome shotgun (WGS) entry which is preliminary data.</text>
</comment>
<keyword evidence="3" id="KW-1185">Reference proteome</keyword>
<reference evidence="3" key="1">
    <citation type="journal article" date="2019" name="Int. J. Syst. Evol. Microbiol.">
        <title>The Global Catalogue of Microorganisms (GCM) 10K type strain sequencing project: providing services to taxonomists for standard genome sequencing and annotation.</title>
        <authorList>
            <consortium name="The Broad Institute Genomics Platform"/>
            <consortium name="The Broad Institute Genome Sequencing Center for Infectious Disease"/>
            <person name="Wu L."/>
            <person name="Ma J."/>
        </authorList>
    </citation>
    <scope>NUCLEOTIDE SEQUENCE [LARGE SCALE GENOMIC DNA]</scope>
    <source>
        <strain evidence="3">JCM 18423</strain>
    </source>
</reference>
<feature type="transmembrane region" description="Helical" evidence="1">
    <location>
        <begin position="78"/>
        <end position="96"/>
    </location>
</feature>
<feature type="transmembrane region" description="Helical" evidence="1">
    <location>
        <begin position="131"/>
        <end position="150"/>
    </location>
</feature>
<gene>
    <name evidence="2" type="ORF">GCM10023337_10240</name>
</gene>
<name>A0ABP9M2A1_9BURK</name>
<keyword evidence="1" id="KW-0472">Membrane</keyword>
<dbReference type="Pfam" id="PF14897">
    <property type="entry name" value="EpsG"/>
    <property type="match status" value="1"/>
</dbReference>
<feature type="transmembrane region" description="Helical" evidence="1">
    <location>
        <begin position="31"/>
        <end position="51"/>
    </location>
</feature>
<organism evidence="2 3">
    <name type="scientific">Paenalcaligenes hermetiae</name>
    <dbReference type="NCBI Taxonomy" id="1157987"/>
    <lineage>
        <taxon>Bacteria</taxon>
        <taxon>Pseudomonadati</taxon>
        <taxon>Pseudomonadota</taxon>
        <taxon>Betaproteobacteria</taxon>
        <taxon>Burkholderiales</taxon>
        <taxon>Alcaligenaceae</taxon>
        <taxon>Paenalcaligenes</taxon>
    </lineage>
</organism>
<protein>
    <recommendedName>
        <fullName evidence="4">EpsG family protein</fullName>
    </recommendedName>
</protein>
<proteinExistence type="predicted"/>
<accession>A0ABP9M2A1</accession>
<evidence type="ECO:0008006" key="4">
    <source>
        <dbReference type="Google" id="ProtNLM"/>
    </source>
</evidence>
<dbReference type="EMBL" id="BAABKD010000008">
    <property type="protein sequence ID" value="GAA5088538.1"/>
    <property type="molecule type" value="Genomic_DNA"/>
</dbReference>
<feature type="transmembrane region" description="Helical" evidence="1">
    <location>
        <begin position="157"/>
        <end position="175"/>
    </location>
</feature>
<evidence type="ECO:0000313" key="3">
    <source>
        <dbReference type="Proteomes" id="UP001500227"/>
    </source>
</evidence>
<keyword evidence="1" id="KW-1133">Transmembrane helix</keyword>
<keyword evidence="1" id="KW-0812">Transmembrane</keyword>
<dbReference type="InterPro" id="IPR049458">
    <property type="entry name" value="EpsG-like"/>
</dbReference>
<feature type="transmembrane region" description="Helical" evidence="1">
    <location>
        <begin position="6"/>
        <end position="24"/>
    </location>
</feature>
<sequence length="199" mass="22490">MFHQSALFILAAGVAALVPLGMHLKTRIIPIFFIGFIVFTFVSMNLVLLYMEQILQIVGLTKYASYFSSTKHFVSREFGSGIGVLAKVLFAMYIIWNSKAYIQQNKNYWLLIILTFAYAVGVVLANEIIIFGRMADTFVIAPIMAGYLLLQLPKNRQLNRLVLGCFVVFLTLSFVKDSMGVETSYADPKRNPYQTIFSK</sequence>
<evidence type="ECO:0000256" key="1">
    <source>
        <dbReference type="SAM" id="Phobius"/>
    </source>
</evidence>
<evidence type="ECO:0000313" key="2">
    <source>
        <dbReference type="EMBL" id="GAA5088538.1"/>
    </source>
</evidence>
<dbReference type="Proteomes" id="UP001500227">
    <property type="component" value="Unassembled WGS sequence"/>
</dbReference>
<feature type="transmembrane region" description="Helical" evidence="1">
    <location>
        <begin position="108"/>
        <end position="125"/>
    </location>
</feature>